<keyword evidence="4" id="KW-1185">Reference proteome</keyword>
<evidence type="ECO:0000313" key="3">
    <source>
        <dbReference type="EMBL" id="KAF1395695.1"/>
    </source>
</evidence>
<feature type="transmembrane region" description="Helical" evidence="2">
    <location>
        <begin position="51"/>
        <end position="71"/>
    </location>
</feature>
<organism evidence="3 4">
    <name type="scientific">Perca fluviatilis</name>
    <name type="common">European perch</name>
    <dbReference type="NCBI Taxonomy" id="8168"/>
    <lineage>
        <taxon>Eukaryota</taxon>
        <taxon>Metazoa</taxon>
        <taxon>Chordata</taxon>
        <taxon>Craniata</taxon>
        <taxon>Vertebrata</taxon>
        <taxon>Euteleostomi</taxon>
        <taxon>Actinopterygii</taxon>
        <taxon>Neopterygii</taxon>
        <taxon>Teleostei</taxon>
        <taxon>Neoteleostei</taxon>
        <taxon>Acanthomorphata</taxon>
        <taxon>Eupercaria</taxon>
        <taxon>Perciformes</taxon>
        <taxon>Percoidei</taxon>
        <taxon>Percidae</taxon>
        <taxon>Percinae</taxon>
        <taxon>Perca</taxon>
    </lineage>
</organism>
<dbReference type="Gene3D" id="2.60.40.10">
    <property type="entry name" value="Immunoglobulins"/>
    <property type="match status" value="1"/>
</dbReference>
<dbReference type="Proteomes" id="UP000465112">
    <property type="component" value="Chromosome 1"/>
</dbReference>
<feature type="region of interest" description="Disordered" evidence="1">
    <location>
        <begin position="79"/>
        <end position="101"/>
    </location>
</feature>
<dbReference type="AlphaFoldDB" id="A0A6A5FT57"/>
<keyword evidence="2" id="KW-1133">Transmembrane helix</keyword>
<reference evidence="3 4" key="1">
    <citation type="submission" date="2019-06" db="EMBL/GenBank/DDBJ databases">
        <title>A chromosome-scale genome assembly of the European perch, Perca fluviatilis.</title>
        <authorList>
            <person name="Roques C."/>
            <person name="Zahm M."/>
            <person name="Cabau C."/>
            <person name="Klopp C."/>
            <person name="Bouchez O."/>
            <person name="Donnadieu C."/>
            <person name="Kuhl H."/>
            <person name="Gislard M."/>
            <person name="Guendouz S."/>
            <person name="Journot L."/>
            <person name="Haffray P."/>
            <person name="Bestin A."/>
            <person name="Morvezen R."/>
            <person name="Feron R."/>
            <person name="Wen M."/>
            <person name="Jouanno E."/>
            <person name="Herpin A."/>
            <person name="Schartl M."/>
            <person name="Postlethwait J."/>
            <person name="Schaerlinger B."/>
            <person name="Chardard D."/>
            <person name="Lecocq T."/>
            <person name="Poncet C."/>
            <person name="Jaffrelo L."/>
            <person name="Lampietro C."/>
            <person name="Guiguen Y."/>
        </authorList>
    </citation>
    <scope>NUCLEOTIDE SEQUENCE [LARGE SCALE GENOMIC DNA]</scope>
    <source>
        <tissue evidence="3">Blood</tissue>
    </source>
</reference>
<sequence>MQRSLALKITSVEERDLGLYYCIANVNTHLTVGKGTILQVSSVGSSWFLFHHWYCVGVGFGLLIMVLAVCITHWKTKSNKETTNKTPTAYSTKKDNNTNSS</sequence>
<proteinExistence type="predicted"/>
<dbReference type="EMBL" id="VHII01000001">
    <property type="protein sequence ID" value="KAF1395695.1"/>
    <property type="molecule type" value="Genomic_DNA"/>
</dbReference>
<dbReference type="InterPro" id="IPR013783">
    <property type="entry name" value="Ig-like_fold"/>
</dbReference>
<protein>
    <recommendedName>
        <fullName evidence="5">Immunoglobulin V-set domain-containing protein</fullName>
    </recommendedName>
</protein>
<name>A0A6A5FT57_PERFL</name>
<evidence type="ECO:0000256" key="1">
    <source>
        <dbReference type="SAM" id="MobiDB-lite"/>
    </source>
</evidence>
<evidence type="ECO:0000313" key="4">
    <source>
        <dbReference type="Proteomes" id="UP000465112"/>
    </source>
</evidence>
<feature type="compositionally biased region" description="Basic and acidic residues" evidence="1">
    <location>
        <begin position="92"/>
        <end position="101"/>
    </location>
</feature>
<gene>
    <name evidence="3" type="ORF">PFLUV_G00014380</name>
</gene>
<dbReference type="SUPFAM" id="SSF48726">
    <property type="entry name" value="Immunoglobulin"/>
    <property type="match status" value="1"/>
</dbReference>
<evidence type="ECO:0008006" key="5">
    <source>
        <dbReference type="Google" id="ProtNLM"/>
    </source>
</evidence>
<keyword evidence="2" id="KW-0472">Membrane</keyword>
<evidence type="ECO:0000256" key="2">
    <source>
        <dbReference type="SAM" id="Phobius"/>
    </source>
</evidence>
<keyword evidence="2" id="KW-0812">Transmembrane</keyword>
<dbReference type="InterPro" id="IPR036179">
    <property type="entry name" value="Ig-like_dom_sf"/>
</dbReference>
<accession>A0A6A5FT57</accession>
<comment type="caution">
    <text evidence="3">The sequence shown here is derived from an EMBL/GenBank/DDBJ whole genome shotgun (WGS) entry which is preliminary data.</text>
</comment>